<dbReference type="PROSITE" id="PS51257">
    <property type="entry name" value="PROKAR_LIPOPROTEIN"/>
    <property type="match status" value="1"/>
</dbReference>
<dbReference type="GO" id="GO:1904680">
    <property type="term" value="F:peptide transmembrane transporter activity"/>
    <property type="evidence" value="ECO:0007669"/>
    <property type="project" value="TreeGrafter"/>
</dbReference>
<keyword evidence="3" id="KW-0813">Transport</keyword>
<feature type="domain" description="Solute-binding protein family 5" evidence="6">
    <location>
        <begin position="80"/>
        <end position="469"/>
    </location>
</feature>
<dbReference type="PIRSF" id="PIRSF002741">
    <property type="entry name" value="MppA"/>
    <property type="match status" value="1"/>
</dbReference>
<dbReference type="GO" id="GO:0042597">
    <property type="term" value="C:periplasmic space"/>
    <property type="evidence" value="ECO:0007669"/>
    <property type="project" value="UniProtKB-ARBA"/>
</dbReference>
<protein>
    <submittedName>
        <fullName evidence="7">Glutathione-binding protein GsiB</fullName>
    </submittedName>
</protein>
<comment type="subcellular location">
    <subcellularLocation>
        <location evidence="1">Cell membrane</location>
        <topology evidence="1">Lipid-anchor</topology>
    </subcellularLocation>
</comment>
<reference evidence="7 8" key="1">
    <citation type="submission" date="2020-07" db="EMBL/GenBank/DDBJ databases">
        <authorList>
            <person name="Criscuolo A."/>
        </authorList>
    </citation>
    <scope>NUCLEOTIDE SEQUENCE [LARGE SCALE GENOMIC DNA]</scope>
    <source>
        <strain evidence="7">CIP111649</strain>
    </source>
</reference>
<dbReference type="PANTHER" id="PTHR30290:SF9">
    <property type="entry name" value="OLIGOPEPTIDE-BINDING PROTEIN APPA"/>
    <property type="match status" value="1"/>
</dbReference>
<evidence type="ECO:0000256" key="5">
    <source>
        <dbReference type="SAM" id="SignalP"/>
    </source>
</evidence>
<feature type="chain" id="PRO_5039233084" evidence="5">
    <location>
        <begin position="21"/>
        <end position="554"/>
    </location>
</feature>
<dbReference type="InterPro" id="IPR039424">
    <property type="entry name" value="SBP_5"/>
</dbReference>
<dbReference type="InterPro" id="IPR030678">
    <property type="entry name" value="Peptide/Ni-bd"/>
</dbReference>
<feature type="signal peptide" evidence="5">
    <location>
        <begin position="1"/>
        <end position="20"/>
    </location>
</feature>
<keyword evidence="4 5" id="KW-0732">Signal</keyword>
<dbReference type="GO" id="GO:0015833">
    <property type="term" value="P:peptide transport"/>
    <property type="evidence" value="ECO:0007669"/>
    <property type="project" value="TreeGrafter"/>
</dbReference>
<organism evidence="7 8">
    <name type="scientific">Jeotgalicoccus meleagridis</name>
    <dbReference type="NCBI Taxonomy" id="2759181"/>
    <lineage>
        <taxon>Bacteria</taxon>
        <taxon>Bacillati</taxon>
        <taxon>Bacillota</taxon>
        <taxon>Bacilli</taxon>
        <taxon>Bacillales</taxon>
        <taxon>Staphylococcaceae</taxon>
        <taxon>Jeotgalicoccus</taxon>
    </lineage>
</organism>
<dbReference type="InterPro" id="IPR023765">
    <property type="entry name" value="SBP_5_CS"/>
</dbReference>
<accession>A0A6V7RRX8</accession>
<evidence type="ECO:0000256" key="3">
    <source>
        <dbReference type="ARBA" id="ARBA00022448"/>
    </source>
</evidence>
<evidence type="ECO:0000313" key="8">
    <source>
        <dbReference type="Proteomes" id="UP000589351"/>
    </source>
</evidence>
<proteinExistence type="inferred from homology"/>
<evidence type="ECO:0000256" key="4">
    <source>
        <dbReference type="ARBA" id="ARBA00022729"/>
    </source>
</evidence>
<dbReference type="SUPFAM" id="SSF53850">
    <property type="entry name" value="Periplasmic binding protein-like II"/>
    <property type="match status" value="1"/>
</dbReference>
<dbReference type="PROSITE" id="PS01040">
    <property type="entry name" value="SBP_BACTERIAL_5"/>
    <property type="match status" value="1"/>
</dbReference>
<dbReference type="Gene3D" id="3.90.76.10">
    <property type="entry name" value="Dipeptide-binding Protein, Domain 1"/>
    <property type="match status" value="1"/>
</dbReference>
<sequence>MKLFRYLLLGLVLIVLSACTDDSEVLEEEASSSNESGGDLVSSYATDATSLDPAGQNDLPSDQRRNVIYEGLFYLDENLEPQPRLATDYEQKDDNTWVFNLREGVKFHDGTDFNAEAVKASFERITDPAVASSRANIFEMISEINVIDDYTLEIVTEYPFAPLLNYLAHDGAGIVSKAVIDEDYQNAIDKSDLDISLDEFYESREKGGDDYEEIANKVGQNVGEIVEQKPIGTGYMKFQSRTPGEKIVVERFDDYWDEPEKLDTITFKVVVEDASRIAELESGQSHFIQGFDNAQWDRIENSPDMETYPVYNLSNEYIGMNTTKGPLEDKKVRQAIAHMVDKEAIMEGIYYGIGREMKGAIQEEILGYNEDLEDLDYDPEKAKELMKEAGYEDGFDLTIMTNDSPERVDLAVFMQEELKKIGINLEIEQLEWGAYLEAVSNGEHDLFLLGWPNPVGDPDQSFWPLVHSSMQGSGGNRSFYENEEVDQLLEQGRQEQDEDKRAEIYQEVDKILIEDQPFVSIRQAQSANAARTEVEGLEINNFNKPDFRNVTINE</sequence>
<evidence type="ECO:0000259" key="6">
    <source>
        <dbReference type="Pfam" id="PF00496"/>
    </source>
</evidence>
<dbReference type="InterPro" id="IPR000914">
    <property type="entry name" value="SBP_5_dom"/>
</dbReference>
<gene>
    <name evidence="7" type="primary">gsiB_5</name>
    <name evidence="7" type="ORF">JEODO184_01977</name>
</gene>
<dbReference type="Proteomes" id="UP000589351">
    <property type="component" value="Unassembled WGS sequence"/>
</dbReference>
<evidence type="ECO:0000256" key="2">
    <source>
        <dbReference type="ARBA" id="ARBA00005695"/>
    </source>
</evidence>
<dbReference type="Gene3D" id="3.10.105.10">
    <property type="entry name" value="Dipeptide-binding Protein, Domain 3"/>
    <property type="match status" value="1"/>
</dbReference>
<comment type="caution">
    <text evidence="7">The sequence shown here is derived from an EMBL/GenBank/DDBJ whole genome shotgun (WGS) entry which is preliminary data.</text>
</comment>
<evidence type="ECO:0000256" key="1">
    <source>
        <dbReference type="ARBA" id="ARBA00004193"/>
    </source>
</evidence>
<dbReference type="Gene3D" id="3.40.190.10">
    <property type="entry name" value="Periplasmic binding protein-like II"/>
    <property type="match status" value="1"/>
</dbReference>
<evidence type="ECO:0000313" key="7">
    <source>
        <dbReference type="EMBL" id="CAD2080617.1"/>
    </source>
</evidence>
<dbReference type="GO" id="GO:0043190">
    <property type="term" value="C:ATP-binding cassette (ABC) transporter complex"/>
    <property type="evidence" value="ECO:0007669"/>
    <property type="project" value="InterPro"/>
</dbReference>
<keyword evidence="8" id="KW-1185">Reference proteome</keyword>
<dbReference type="PANTHER" id="PTHR30290">
    <property type="entry name" value="PERIPLASMIC BINDING COMPONENT OF ABC TRANSPORTER"/>
    <property type="match status" value="1"/>
</dbReference>
<dbReference type="CDD" id="cd08499">
    <property type="entry name" value="PBP2_Ylib_like"/>
    <property type="match status" value="1"/>
</dbReference>
<comment type="similarity">
    <text evidence="2">Belongs to the bacterial solute-binding protein 5 family.</text>
</comment>
<dbReference type="AlphaFoldDB" id="A0A6V7RRX8"/>
<dbReference type="Pfam" id="PF00496">
    <property type="entry name" value="SBP_bac_5"/>
    <property type="match status" value="1"/>
</dbReference>
<name>A0A6V7RRX8_9STAP</name>
<dbReference type="EMBL" id="CAJEWD010000008">
    <property type="protein sequence ID" value="CAD2080617.1"/>
    <property type="molecule type" value="Genomic_DNA"/>
</dbReference>